<feature type="transmembrane region" description="Helical" evidence="10">
    <location>
        <begin position="71"/>
        <end position="92"/>
    </location>
</feature>
<keyword evidence="12" id="KW-0378">Hydrolase</keyword>
<dbReference type="Pfam" id="PF00884">
    <property type="entry name" value="Sulfatase"/>
    <property type="match status" value="1"/>
</dbReference>
<dbReference type="EMBL" id="WBUI01000015">
    <property type="protein sequence ID" value="KAB2931185.1"/>
    <property type="molecule type" value="Genomic_DNA"/>
</dbReference>
<dbReference type="GO" id="GO:0016787">
    <property type="term" value="F:hydrolase activity"/>
    <property type="evidence" value="ECO:0007669"/>
    <property type="project" value="UniProtKB-KW"/>
</dbReference>
<comment type="PTM">
    <text evidence="9">The conversion to 3-oxoalanine (also known as C-formylglycine, FGly), of a serine or cysteine residue in prokaryotes and of a cysteine residue in eukaryotes, is critical for catalytic activity.</text>
</comment>
<keyword evidence="7" id="KW-0479">Metal-binding</keyword>
<evidence type="ECO:0000256" key="1">
    <source>
        <dbReference type="ARBA" id="ARBA00004651"/>
    </source>
</evidence>
<evidence type="ECO:0000256" key="5">
    <source>
        <dbReference type="ARBA" id="ARBA00023136"/>
    </source>
</evidence>
<feature type="domain" description="Sulfatase N-terminal" evidence="11">
    <location>
        <begin position="320"/>
        <end position="595"/>
    </location>
</feature>
<dbReference type="GO" id="GO:0046872">
    <property type="term" value="F:metal ion binding"/>
    <property type="evidence" value="ECO:0007669"/>
    <property type="project" value="UniProtKB-KW"/>
</dbReference>
<proteinExistence type="predicted"/>
<comment type="subcellular location">
    <subcellularLocation>
        <location evidence="1">Cell membrane</location>
        <topology evidence="1">Multi-pass membrane protein</topology>
    </subcellularLocation>
</comment>
<sequence length="697" mass="78702">MELLPRRPDRLFPVLLRWMAIGMLSLLAHRLVFLFMYVFQAVRLEPELQDGAVASVLKALFVGLRFDLATLTIWIGPFALLLSLTAALYAFPAARLRYRLLNSLFFHAQWIWLLWLHLVSVASTYNFSVNGKHLGWEFAAYFRDLPVLLAGSFVKDPVPTTMLALFIPVWVGAGFFVDRRLNGHAGAADGHPNPGRKALLTALLSPLIVLIAAVVFFRGGLQQNPLRPGDAMSESSPFLNNLKITGTYLIVHDLSDRGDFKTFYPPEENTAFVQRMLNDGRPFVDPEYPLLRRMEARRLTPGRFATIAGPGVTGRPDRQPNFVVLLMESWSAKFLESHGYSAEVAPNFNRLAHQGVLFENFYASGGRSANGLFSILTGIPDRAGRTILRSSRIFNRFGSLPLLLKKKGYQTLFVHGGDLHFDNLDTGLPHLGFDHLAGMKEMEDSGLYSRRWTMGFHDEDMYDMLLRKTDELYAGAPDRPFFAMAFTSNNHHPFGLPDPSFAIFPESDPEAAFKNSYHYSDYALGKLIDIIRTKPYFQNTIILIVADHSHHANLDYLQDREIPLLVYAPSFFQPERRTDIAGQLDLLPTLLSLSGGDSPYAAMGRDLTVPAERPFAFFAGGSNTDIIGMMRDGFIYYHYLRSSQSILLKGTHPVDMRDMQAEQPQMAVELDAMTKHYYQFARSLEKENRIWPESISE</sequence>
<keyword evidence="3 10" id="KW-0812">Transmembrane</keyword>
<evidence type="ECO:0000256" key="8">
    <source>
        <dbReference type="PIRSR" id="PIRSR005091-3"/>
    </source>
</evidence>
<organism evidence="12 13">
    <name type="scientific">Leptonema illini</name>
    <dbReference type="NCBI Taxonomy" id="183"/>
    <lineage>
        <taxon>Bacteria</taxon>
        <taxon>Pseudomonadati</taxon>
        <taxon>Spirochaetota</taxon>
        <taxon>Spirochaetia</taxon>
        <taxon>Leptospirales</taxon>
        <taxon>Leptospiraceae</taxon>
        <taxon>Leptonema</taxon>
    </lineage>
</organism>
<keyword evidence="12" id="KW-0808">Transferase</keyword>
<evidence type="ECO:0000256" key="6">
    <source>
        <dbReference type="PIRSR" id="PIRSR005091-1"/>
    </source>
</evidence>
<keyword evidence="7" id="KW-0464">Manganese</keyword>
<feature type="transmembrane region" description="Helical" evidence="10">
    <location>
        <begin position="104"/>
        <end position="125"/>
    </location>
</feature>
<dbReference type="PANTHER" id="PTHR47371:SF3">
    <property type="entry name" value="PHOSPHOGLYCEROL TRANSFERASE I"/>
    <property type="match status" value="1"/>
</dbReference>
<evidence type="ECO:0000256" key="2">
    <source>
        <dbReference type="ARBA" id="ARBA00022475"/>
    </source>
</evidence>
<dbReference type="Gene3D" id="3.40.720.10">
    <property type="entry name" value="Alkaline Phosphatase, subunit A"/>
    <property type="match status" value="1"/>
</dbReference>
<dbReference type="GO" id="GO:0005886">
    <property type="term" value="C:plasma membrane"/>
    <property type="evidence" value="ECO:0007669"/>
    <property type="project" value="UniProtKB-SubCell"/>
</dbReference>
<feature type="transmembrane region" description="Helical" evidence="10">
    <location>
        <begin position="198"/>
        <end position="217"/>
    </location>
</feature>
<accession>A0A833LY48</accession>
<evidence type="ECO:0000256" key="7">
    <source>
        <dbReference type="PIRSR" id="PIRSR005091-2"/>
    </source>
</evidence>
<keyword evidence="4 10" id="KW-1133">Transmembrane helix</keyword>
<evidence type="ECO:0000256" key="10">
    <source>
        <dbReference type="SAM" id="Phobius"/>
    </source>
</evidence>
<reference evidence="12 13" key="1">
    <citation type="submission" date="2019-10" db="EMBL/GenBank/DDBJ databases">
        <title>Extracellular Electron Transfer in a Candidatus Methanoperedens spp. Enrichment Culture.</title>
        <authorList>
            <person name="Berger S."/>
            <person name="Rangel Shaw D."/>
            <person name="Berben T."/>
            <person name="In 'T Zandt M."/>
            <person name="Frank J."/>
            <person name="Reimann J."/>
            <person name="Jetten M.S.M."/>
            <person name="Welte C.U."/>
        </authorList>
    </citation>
    <scope>NUCLEOTIDE SEQUENCE [LARGE SCALE GENOMIC DNA]</scope>
    <source>
        <strain evidence="12">SB12</strain>
    </source>
</reference>
<keyword evidence="5 10" id="KW-0472">Membrane</keyword>
<dbReference type="InterPro" id="IPR050448">
    <property type="entry name" value="OpgB/LTA_synthase_biosynth"/>
</dbReference>
<dbReference type="Proteomes" id="UP000460298">
    <property type="component" value="Unassembled WGS sequence"/>
</dbReference>
<dbReference type="InterPro" id="IPR012160">
    <property type="entry name" value="LtaS-like"/>
</dbReference>
<feature type="modified residue" description="3-oxoalanine (Ser)" evidence="9">
    <location>
        <position position="368"/>
    </location>
</feature>
<feature type="transmembrane region" description="Helical" evidence="10">
    <location>
        <begin position="12"/>
        <end position="39"/>
    </location>
</feature>
<feature type="transmembrane region" description="Helical" evidence="10">
    <location>
        <begin position="158"/>
        <end position="177"/>
    </location>
</feature>
<dbReference type="GO" id="GO:0016740">
    <property type="term" value="F:transferase activity"/>
    <property type="evidence" value="ECO:0007669"/>
    <property type="project" value="UniProtKB-KW"/>
</dbReference>
<dbReference type="InterPro" id="IPR017850">
    <property type="entry name" value="Alkaline_phosphatase_core_sf"/>
</dbReference>
<dbReference type="SUPFAM" id="SSF53649">
    <property type="entry name" value="Alkaline phosphatase-like"/>
    <property type="match status" value="1"/>
</dbReference>
<feature type="binding site" evidence="8">
    <location>
        <position position="548"/>
    </location>
    <ligand>
        <name>Mn(2+)</name>
        <dbReference type="ChEBI" id="CHEBI:29035"/>
    </ligand>
</feature>
<name>A0A833LY48_9LEPT</name>
<feature type="binding site" evidence="8">
    <location>
        <position position="328"/>
    </location>
    <ligand>
        <name>Mn(2+)</name>
        <dbReference type="ChEBI" id="CHEBI:29035"/>
    </ligand>
</feature>
<dbReference type="InterPro" id="IPR000917">
    <property type="entry name" value="Sulfatase_N"/>
</dbReference>
<evidence type="ECO:0000259" key="11">
    <source>
        <dbReference type="Pfam" id="PF00884"/>
    </source>
</evidence>
<evidence type="ECO:0000313" key="12">
    <source>
        <dbReference type="EMBL" id="KAB2931185.1"/>
    </source>
</evidence>
<protein>
    <submittedName>
        <fullName evidence="12">Sulfatase-like hydrolase/transferase</fullName>
    </submittedName>
</protein>
<gene>
    <name evidence="12" type="ORF">F9K24_14635</name>
</gene>
<evidence type="ECO:0000313" key="13">
    <source>
        <dbReference type="Proteomes" id="UP000460298"/>
    </source>
</evidence>
<keyword evidence="2" id="KW-1003">Cell membrane</keyword>
<dbReference type="PIRSF" id="PIRSF005091">
    <property type="entry name" value="Mmb_sulf_HI1246"/>
    <property type="match status" value="1"/>
</dbReference>
<feature type="active site" evidence="6">
    <location>
        <position position="368"/>
    </location>
</feature>
<dbReference type="CDD" id="cd16015">
    <property type="entry name" value="LTA_synthase"/>
    <property type="match status" value="1"/>
</dbReference>
<evidence type="ECO:0000256" key="9">
    <source>
        <dbReference type="PIRSR" id="PIRSR600917-52"/>
    </source>
</evidence>
<feature type="binding site" evidence="7">
    <location>
        <position position="491"/>
    </location>
    <ligand>
        <name>substrate</name>
    </ligand>
</feature>
<evidence type="ECO:0000256" key="4">
    <source>
        <dbReference type="ARBA" id="ARBA00022989"/>
    </source>
</evidence>
<comment type="caution">
    <text evidence="12">The sequence shown here is derived from an EMBL/GenBank/DDBJ whole genome shotgun (WGS) entry which is preliminary data.</text>
</comment>
<dbReference type="AlphaFoldDB" id="A0A833LY48"/>
<feature type="binding site" evidence="8">
    <location>
        <position position="547"/>
    </location>
    <ligand>
        <name>Mn(2+)</name>
        <dbReference type="ChEBI" id="CHEBI:29035"/>
    </ligand>
</feature>
<evidence type="ECO:0000256" key="3">
    <source>
        <dbReference type="ARBA" id="ARBA00022692"/>
    </source>
</evidence>
<dbReference type="PANTHER" id="PTHR47371">
    <property type="entry name" value="LIPOTEICHOIC ACID SYNTHASE"/>
    <property type="match status" value="1"/>
</dbReference>